<evidence type="ECO:0000313" key="2">
    <source>
        <dbReference type="EMBL" id="MDO7847107.1"/>
    </source>
</evidence>
<feature type="transmembrane region" description="Helical" evidence="1">
    <location>
        <begin position="170"/>
        <end position="194"/>
    </location>
</feature>
<evidence type="ECO:0000256" key="1">
    <source>
        <dbReference type="SAM" id="Phobius"/>
    </source>
</evidence>
<dbReference type="RefSeq" id="WP_305011785.1">
    <property type="nucleotide sequence ID" value="NZ_JAUQSX010000005.1"/>
</dbReference>
<dbReference type="Proteomes" id="UP001167796">
    <property type="component" value="Unassembled WGS sequence"/>
</dbReference>
<feature type="transmembrane region" description="Helical" evidence="1">
    <location>
        <begin position="206"/>
        <end position="233"/>
    </location>
</feature>
<evidence type="ECO:0000313" key="3">
    <source>
        <dbReference type="Proteomes" id="UP001167796"/>
    </source>
</evidence>
<feature type="transmembrane region" description="Helical" evidence="1">
    <location>
        <begin position="38"/>
        <end position="57"/>
    </location>
</feature>
<proteinExistence type="predicted"/>
<feature type="transmembrane region" description="Helical" evidence="1">
    <location>
        <begin position="144"/>
        <end position="164"/>
    </location>
</feature>
<organism evidence="2 3">
    <name type="scientific">Hymenobacter mellowenesis</name>
    <dbReference type="NCBI Taxonomy" id="3063995"/>
    <lineage>
        <taxon>Bacteria</taxon>
        <taxon>Pseudomonadati</taxon>
        <taxon>Bacteroidota</taxon>
        <taxon>Cytophagia</taxon>
        <taxon>Cytophagales</taxon>
        <taxon>Hymenobacteraceae</taxon>
        <taxon>Hymenobacter</taxon>
    </lineage>
</organism>
<evidence type="ECO:0008006" key="4">
    <source>
        <dbReference type="Google" id="ProtNLM"/>
    </source>
</evidence>
<gene>
    <name evidence="2" type="ORF">Q5H92_12110</name>
</gene>
<accession>A0ABT9AB79</accession>
<dbReference type="EMBL" id="JAUQSX010000005">
    <property type="protein sequence ID" value="MDO7847107.1"/>
    <property type="molecule type" value="Genomic_DNA"/>
</dbReference>
<sequence length="318" mass="34708">MHLPYNQASDFYHERDFGQKISATLEFIGAHWRPLGRVLAYVILPVLLVRSVLQVLIQRYLPVVFSRPAPGQLTSPGGALDMQAGIWKSLFISPAYWLGSLIGSISLILLILSMYGYVTLLAQRRAPGPPPAVAEVWAVVRSKFVGAFLSLWVVGLLVGVSFLLLLVPGFYLGVVLSLFFIIQLNEGSGFGATFSRCWLLMRGKWWSTFGLIAIALLLYYVVMAGIGGVAVLVSGGFSAMLQAARTRSPLVSVVIACIGSLSTLLLYPPLLLALAFQYFNLVERHEGTGLRLLVDTLGRTAAPQARNATYQPTDEGEY</sequence>
<comment type="caution">
    <text evidence="2">The sequence shown here is derived from an EMBL/GenBank/DDBJ whole genome shotgun (WGS) entry which is preliminary data.</text>
</comment>
<keyword evidence="3" id="KW-1185">Reference proteome</keyword>
<name>A0ABT9AB79_9BACT</name>
<feature type="transmembrane region" description="Helical" evidence="1">
    <location>
        <begin position="95"/>
        <end position="118"/>
    </location>
</feature>
<protein>
    <recommendedName>
        <fullName evidence="4">Glycerophosphoryl diester phosphodiesterase membrane domain-containing protein</fullName>
    </recommendedName>
</protein>
<feature type="transmembrane region" description="Helical" evidence="1">
    <location>
        <begin position="253"/>
        <end position="276"/>
    </location>
</feature>
<keyword evidence="1" id="KW-0472">Membrane</keyword>
<keyword evidence="1" id="KW-1133">Transmembrane helix</keyword>
<reference evidence="2" key="1">
    <citation type="submission" date="2023-07" db="EMBL/GenBank/DDBJ databases">
        <authorList>
            <person name="Kim M.K."/>
        </authorList>
    </citation>
    <scope>NUCLEOTIDE SEQUENCE</scope>
    <source>
        <strain evidence="2">M29</strain>
    </source>
</reference>
<keyword evidence="1" id="KW-0812">Transmembrane</keyword>